<dbReference type="EMBL" id="JBHSFT010000001">
    <property type="protein sequence ID" value="MFC4660725.1"/>
    <property type="molecule type" value="Genomic_DNA"/>
</dbReference>
<dbReference type="InterPro" id="IPR032465">
    <property type="entry name" value="ACMSD"/>
</dbReference>
<proteinExistence type="predicted"/>
<name>A0ABV9JSI0_9BACI</name>
<gene>
    <name evidence="3" type="ORF">ACFO3P_00565</name>
</gene>
<comment type="caution">
    <text evidence="3">The sequence shown here is derived from an EMBL/GenBank/DDBJ whole genome shotgun (WGS) entry which is preliminary data.</text>
</comment>
<dbReference type="Gene3D" id="3.20.20.140">
    <property type="entry name" value="Metal-dependent hydrolases"/>
    <property type="match status" value="1"/>
</dbReference>
<dbReference type="InterPro" id="IPR006680">
    <property type="entry name" value="Amidohydro-rel"/>
</dbReference>
<dbReference type="RefSeq" id="WP_379542045.1">
    <property type="nucleotide sequence ID" value="NZ_JBHSFT010000001.1"/>
</dbReference>
<protein>
    <submittedName>
        <fullName evidence="3">Amidohydrolase family protein</fullName>
    </submittedName>
</protein>
<evidence type="ECO:0000256" key="1">
    <source>
        <dbReference type="ARBA" id="ARBA00023239"/>
    </source>
</evidence>
<keyword evidence="4" id="KW-1185">Reference proteome</keyword>
<dbReference type="SUPFAM" id="SSF51556">
    <property type="entry name" value="Metallo-dependent hydrolases"/>
    <property type="match status" value="1"/>
</dbReference>
<evidence type="ECO:0000313" key="3">
    <source>
        <dbReference type="EMBL" id="MFC4660725.1"/>
    </source>
</evidence>
<dbReference type="Proteomes" id="UP001595988">
    <property type="component" value="Unassembled WGS sequence"/>
</dbReference>
<evidence type="ECO:0000313" key="4">
    <source>
        <dbReference type="Proteomes" id="UP001595988"/>
    </source>
</evidence>
<dbReference type="Pfam" id="PF04909">
    <property type="entry name" value="Amidohydro_2"/>
    <property type="match status" value="1"/>
</dbReference>
<dbReference type="PANTHER" id="PTHR21240">
    <property type="entry name" value="2-AMINO-3-CARBOXYLMUCONATE-6-SEMIALDEHYDE DECARBOXYLASE"/>
    <property type="match status" value="1"/>
</dbReference>
<keyword evidence="1" id="KW-0456">Lyase</keyword>
<sequence>MIIDVHHHPIYFKDIVESAEELAFRKNQFGTFKQSPHPLEQVFIEMNYTKVDKLVLLPEDISIIQGGYIISNEQIKKLIDMAPDKFIGFASVDPSRDDAIEVLEYAFKDLKLQGLKLHPSKQKFYPNEDKMKKIYETCISFNKPIIFHSGMTWQPDAPAKYSKPINFEEVAINYPELKFCLAHFGWPWIDETIMLLLKYPNVYTDTSLLHMDDASSFFKQLFTKNMGPLWIERNLQDKVMFGTNAPRFRAKRLLPAIYNIGFREKTLNKILSGNAEKFLG</sequence>
<organism evidence="3 4">
    <name type="scientific">Oceanobacillus aidingensis</name>
    <dbReference type="NCBI Taxonomy" id="645964"/>
    <lineage>
        <taxon>Bacteria</taxon>
        <taxon>Bacillati</taxon>
        <taxon>Bacillota</taxon>
        <taxon>Bacilli</taxon>
        <taxon>Bacillales</taxon>
        <taxon>Bacillaceae</taxon>
        <taxon>Oceanobacillus</taxon>
    </lineage>
</organism>
<feature type="domain" description="Amidohydrolase-related" evidence="2">
    <location>
        <begin position="3"/>
        <end position="280"/>
    </location>
</feature>
<accession>A0ABV9JSI0</accession>
<reference evidence="4" key="1">
    <citation type="journal article" date="2019" name="Int. J. Syst. Evol. Microbiol.">
        <title>The Global Catalogue of Microorganisms (GCM) 10K type strain sequencing project: providing services to taxonomists for standard genome sequencing and annotation.</title>
        <authorList>
            <consortium name="The Broad Institute Genomics Platform"/>
            <consortium name="The Broad Institute Genome Sequencing Center for Infectious Disease"/>
            <person name="Wu L."/>
            <person name="Ma J."/>
        </authorList>
    </citation>
    <scope>NUCLEOTIDE SEQUENCE [LARGE SCALE GENOMIC DNA]</scope>
    <source>
        <strain evidence="4">CCUG 37257</strain>
    </source>
</reference>
<dbReference type="InterPro" id="IPR032466">
    <property type="entry name" value="Metal_Hydrolase"/>
</dbReference>
<evidence type="ECO:0000259" key="2">
    <source>
        <dbReference type="Pfam" id="PF04909"/>
    </source>
</evidence>
<dbReference type="PANTHER" id="PTHR21240:SF19">
    <property type="entry name" value="CATALYTIC_ HYDROLASE"/>
    <property type="match status" value="1"/>
</dbReference>